<keyword evidence="5 8" id="KW-0378">Hydrolase</keyword>
<dbReference type="SUPFAM" id="SSF88723">
    <property type="entry name" value="PIN domain-like"/>
    <property type="match status" value="1"/>
</dbReference>
<organism evidence="10 11">
    <name type="scientific">Actinocrispum wychmicini</name>
    <dbReference type="NCBI Taxonomy" id="1213861"/>
    <lineage>
        <taxon>Bacteria</taxon>
        <taxon>Bacillati</taxon>
        <taxon>Actinomycetota</taxon>
        <taxon>Actinomycetes</taxon>
        <taxon>Pseudonocardiales</taxon>
        <taxon>Pseudonocardiaceae</taxon>
        <taxon>Actinocrispum</taxon>
    </lineage>
</organism>
<dbReference type="EC" id="3.1.-.-" evidence="8"/>
<dbReference type="GO" id="GO:0004540">
    <property type="term" value="F:RNA nuclease activity"/>
    <property type="evidence" value="ECO:0007669"/>
    <property type="project" value="InterPro"/>
</dbReference>
<dbReference type="GO" id="GO:0016787">
    <property type="term" value="F:hydrolase activity"/>
    <property type="evidence" value="ECO:0007669"/>
    <property type="project" value="UniProtKB-KW"/>
</dbReference>
<dbReference type="Pfam" id="PF01850">
    <property type="entry name" value="PIN"/>
    <property type="match status" value="1"/>
</dbReference>
<dbReference type="InterPro" id="IPR022907">
    <property type="entry name" value="VapC_family"/>
</dbReference>
<comment type="cofactor">
    <cofactor evidence="1 8">
        <name>Mg(2+)</name>
        <dbReference type="ChEBI" id="CHEBI:18420"/>
    </cofactor>
</comment>
<comment type="function">
    <text evidence="8">Toxic component of a toxin-antitoxin (TA) system. An RNase.</text>
</comment>
<evidence type="ECO:0000256" key="4">
    <source>
        <dbReference type="ARBA" id="ARBA00022723"/>
    </source>
</evidence>
<sequence length="133" mass="14583">MIIDSSAIIAIMQDEPGSAEVLRQLLMGDGVRVGAPTLAETGVVLLARRGVQGRGHLSRFVQRFSVETVPFTAQHAEVAEDAYYRFGKGRHRAKLNMGDCFTYATAYIAREPLLFVGDDFVHTDLDLVKLSGN</sequence>
<evidence type="ECO:0000256" key="6">
    <source>
        <dbReference type="ARBA" id="ARBA00022842"/>
    </source>
</evidence>
<evidence type="ECO:0000313" key="10">
    <source>
        <dbReference type="EMBL" id="TCO53060.1"/>
    </source>
</evidence>
<gene>
    <name evidence="8" type="primary">vapC</name>
    <name evidence="10" type="ORF">EV192_111257</name>
</gene>
<evidence type="ECO:0000313" key="11">
    <source>
        <dbReference type="Proteomes" id="UP000295680"/>
    </source>
</evidence>
<dbReference type="InterPro" id="IPR002716">
    <property type="entry name" value="PIN_dom"/>
</dbReference>
<dbReference type="Proteomes" id="UP000295680">
    <property type="component" value="Unassembled WGS sequence"/>
</dbReference>
<dbReference type="AlphaFoldDB" id="A0A4V2S5Q5"/>
<evidence type="ECO:0000259" key="9">
    <source>
        <dbReference type="Pfam" id="PF01850"/>
    </source>
</evidence>
<keyword evidence="11" id="KW-1185">Reference proteome</keyword>
<dbReference type="InterPro" id="IPR029060">
    <property type="entry name" value="PIN-like_dom_sf"/>
</dbReference>
<feature type="domain" description="PIN" evidence="9">
    <location>
        <begin position="1"/>
        <end position="124"/>
    </location>
</feature>
<keyword evidence="3 8" id="KW-0540">Nuclease</keyword>
<feature type="binding site" evidence="8">
    <location>
        <position position="99"/>
    </location>
    <ligand>
        <name>Mg(2+)</name>
        <dbReference type="ChEBI" id="CHEBI:18420"/>
    </ligand>
</feature>
<keyword evidence="4 8" id="KW-0479">Metal-binding</keyword>
<evidence type="ECO:0000256" key="7">
    <source>
        <dbReference type="ARBA" id="ARBA00038093"/>
    </source>
</evidence>
<dbReference type="HAMAP" id="MF_00265">
    <property type="entry name" value="VapC_Nob1"/>
    <property type="match status" value="1"/>
</dbReference>
<comment type="caution">
    <text evidence="10">The sequence shown here is derived from an EMBL/GenBank/DDBJ whole genome shotgun (WGS) entry which is preliminary data.</text>
</comment>
<dbReference type="InterPro" id="IPR050556">
    <property type="entry name" value="Type_II_TA_system_RNase"/>
</dbReference>
<accession>A0A4V2S5Q5</accession>
<comment type="similarity">
    <text evidence="7 8">Belongs to the PINc/VapC protein family.</text>
</comment>
<evidence type="ECO:0000256" key="5">
    <source>
        <dbReference type="ARBA" id="ARBA00022801"/>
    </source>
</evidence>
<dbReference type="OrthoDB" id="32625at2"/>
<evidence type="ECO:0000256" key="3">
    <source>
        <dbReference type="ARBA" id="ARBA00022722"/>
    </source>
</evidence>
<dbReference type="PANTHER" id="PTHR33653:SF1">
    <property type="entry name" value="RIBONUCLEASE VAPC2"/>
    <property type="match status" value="1"/>
</dbReference>
<keyword evidence="8" id="KW-0800">Toxin</keyword>
<evidence type="ECO:0000256" key="8">
    <source>
        <dbReference type="HAMAP-Rule" id="MF_00265"/>
    </source>
</evidence>
<dbReference type="GO" id="GO:0000287">
    <property type="term" value="F:magnesium ion binding"/>
    <property type="evidence" value="ECO:0007669"/>
    <property type="project" value="UniProtKB-UniRule"/>
</dbReference>
<dbReference type="GO" id="GO:0090729">
    <property type="term" value="F:toxin activity"/>
    <property type="evidence" value="ECO:0007669"/>
    <property type="project" value="UniProtKB-KW"/>
</dbReference>
<evidence type="ECO:0000256" key="1">
    <source>
        <dbReference type="ARBA" id="ARBA00001946"/>
    </source>
</evidence>
<dbReference type="PANTHER" id="PTHR33653">
    <property type="entry name" value="RIBONUCLEASE VAPC2"/>
    <property type="match status" value="1"/>
</dbReference>
<dbReference type="CDD" id="cd09871">
    <property type="entry name" value="PIN_MtVapC28-VapC30-like"/>
    <property type="match status" value="1"/>
</dbReference>
<keyword evidence="6 8" id="KW-0460">Magnesium</keyword>
<dbReference type="Gene3D" id="3.40.50.1010">
    <property type="entry name" value="5'-nuclease"/>
    <property type="match status" value="1"/>
</dbReference>
<evidence type="ECO:0000256" key="2">
    <source>
        <dbReference type="ARBA" id="ARBA00022649"/>
    </source>
</evidence>
<proteinExistence type="inferred from homology"/>
<dbReference type="EMBL" id="SLWS01000011">
    <property type="protein sequence ID" value="TCO53060.1"/>
    <property type="molecule type" value="Genomic_DNA"/>
</dbReference>
<reference evidence="10 11" key="1">
    <citation type="submission" date="2019-03" db="EMBL/GenBank/DDBJ databases">
        <title>Genomic Encyclopedia of Type Strains, Phase IV (KMG-IV): sequencing the most valuable type-strain genomes for metagenomic binning, comparative biology and taxonomic classification.</title>
        <authorList>
            <person name="Goeker M."/>
        </authorList>
    </citation>
    <scope>NUCLEOTIDE SEQUENCE [LARGE SCALE GENOMIC DNA]</scope>
    <source>
        <strain evidence="10 11">DSM 45934</strain>
    </source>
</reference>
<feature type="binding site" evidence="8">
    <location>
        <position position="4"/>
    </location>
    <ligand>
        <name>Mg(2+)</name>
        <dbReference type="ChEBI" id="CHEBI:18420"/>
    </ligand>
</feature>
<name>A0A4V2S5Q5_9PSEU</name>
<keyword evidence="2 8" id="KW-1277">Toxin-antitoxin system</keyword>
<protein>
    <recommendedName>
        <fullName evidence="8">Ribonuclease VapC</fullName>
        <shortName evidence="8">RNase VapC</shortName>
        <ecNumber evidence="8">3.1.-.-</ecNumber>
    </recommendedName>
    <alternativeName>
        <fullName evidence="8">Toxin VapC</fullName>
    </alternativeName>
</protein>